<evidence type="ECO:0000256" key="3">
    <source>
        <dbReference type="ARBA" id="ARBA00008242"/>
    </source>
</evidence>
<dbReference type="OrthoDB" id="201621at2759"/>
<evidence type="ECO:0000313" key="8">
    <source>
        <dbReference type="Proteomes" id="UP000250266"/>
    </source>
</evidence>
<dbReference type="GO" id="GO:0017118">
    <property type="term" value="F:lipoyltransferase activity"/>
    <property type="evidence" value="ECO:0007669"/>
    <property type="project" value="TreeGrafter"/>
</dbReference>
<dbReference type="EMBL" id="KV744856">
    <property type="protein sequence ID" value="OCK83655.1"/>
    <property type="molecule type" value="Genomic_DNA"/>
</dbReference>
<comment type="pathway">
    <text evidence="2">Protein modification; protein lipoylation via exogenous pathway; protein N(6)-(lipoyl)lysine from lipoate: step 2/2.</text>
</comment>
<keyword evidence="8" id="KW-1185">Reference proteome</keyword>
<evidence type="ECO:0000313" key="7">
    <source>
        <dbReference type="EMBL" id="OCK83655.1"/>
    </source>
</evidence>
<dbReference type="PANTHER" id="PTHR12561:SF3">
    <property type="entry name" value="LIPOYLTRANSFERASE 1, MITOCHONDRIAL"/>
    <property type="match status" value="1"/>
</dbReference>
<sequence>MMAPSRGFLHFQHSSRKLIKSRSNTTNGARRTFLLSTTISKGSNEIQSYISRSTNPYVNLSIEHHLLLTSPPSSTILFLYTNRPSIIIGRNQNPWYEVNLSLLSATKSHKAIGNIDLVRRRSGGGAVFHDEGNVNWSVICPPANFTRDKHAEMVVRALRKLGVDRARVNKRHDIVLDQGQRRSHSDPLDTHKTPYTVSDDAGPLPLKVSGSAYKLTRTRALHHGTCLLSSPNLHIIPQYLHSPAKPYLKARGVESVSSPIGNIGLGNKMFEKHIQEEFTIMYCDSGHVPNAIVLGDEQLNVPEIRKGYEELKTMDWIYAQTPQFTFSSHPENGDGSEIVAAPRIIPSSCRISFKVQHGVITESLIEGPDQQIEQLKSIEARLQNQKLQDIRDWNKLVLEKNEDSPDAVAIAKWLGRMLPISDIG</sequence>
<comment type="similarity">
    <text evidence="3">Belongs to the LplA family.</text>
</comment>
<feature type="region of interest" description="Disordered" evidence="5">
    <location>
        <begin position="180"/>
        <end position="201"/>
    </location>
</feature>
<evidence type="ECO:0000256" key="2">
    <source>
        <dbReference type="ARBA" id="ARBA00005085"/>
    </source>
</evidence>
<dbReference type="GO" id="GO:0005739">
    <property type="term" value="C:mitochondrion"/>
    <property type="evidence" value="ECO:0007669"/>
    <property type="project" value="TreeGrafter"/>
</dbReference>
<evidence type="ECO:0000256" key="4">
    <source>
        <dbReference type="ARBA" id="ARBA00015925"/>
    </source>
</evidence>
<evidence type="ECO:0000256" key="5">
    <source>
        <dbReference type="SAM" id="MobiDB-lite"/>
    </source>
</evidence>
<dbReference type="InterPro" id="IPR004562">
    <property type="entry name" value="LipoylTrfase_LipoateP_Ligase"/>
</dbReference>
<dbReference type="CDD" id="cd16443">
    <property type="entry name" value="LplA"/>
    <property type="match status" value="1"/>
</dbReference>
<accession>A0A8E2EH14</accession>
<dbReference type="Pfam" id="PF21948">
    <property type="entry name" value="LplA-B_cat"/>
    <property type="match status" value="1"/>
</dbReference>
<feature type="domain" description="BPL/LPL catalytic" evidence="6">
    <location>
        <begin position="71"/>
        <end position="282"/>
    </location>
</feature>
<dbReference type="PROSITE" id="PS51733">
    <property type="entry name" value="BPL_LPL_CATALYTIC"/>
    <property type="match status" value="1"/>
</dbReference>
<dbReference type="Gene3D" id="3.30.930.10">
    <property type="entry name" value="Bira Bifunctional Protein, Domain 2"/>
    <property type="match status" value="1"/>
</dbReference>
<dbReference type="GO" id="GO:0009249">
    <property type="term" value="P:protein lipoylation"/>
    <property type="evidence" value="ECO:0007669"/>
    <property type="project" value="InterPro"/>
</dbReference>
<organism evidence="7 8">
    <name type="scientific">Lepidopterella palustris CBS 459.81</name>
    <dbReference type="NCBI Taxonomy" id="1314670"/>
    <lineage>
        <taxon>Eukaryota</taxon>
        <taxon>Fungi</taxon>
        <taxon>Dikarya</taxon>
        <taxon>Ascomycota</taxon>
        <taxon>Pezizomycotina</taxon>
        <taxon>Dothideomycetes</taxon>
        <taxon>Pleosporomycetidae</taxon>
        <taxon>Mytilinidiales</taxon>
        <taxon>Argynnaceae</taxon>
        <taxon>Lepidopterella</taxon>
    </lineage>
</organism>
<evidence type="ECO:0000259" key="6">
    <source>
        <dbReference type="PROSITE" id="PS51733"/>
    </source>
</evidence>
<dbReference type="UniPathway" id="UPA00537">
    <property type="reaction ID" value="UER00595"/>
</dbReference>
<dbReference type="PANTHER" id="PTHR12561">
    <property type="entry name" value="LIPOATE-PROTEIN LIGASE"/>
    <property type="match status" value="1"/>
</dbReference>
<gene>
    <name evidence="7" type="ORF">K432DRAFT_414565</name>
</gene>
<dbReference type="InterPro" id="IPR045864">
    <property type="entry name" value="aa-tRNA-synth_II/BPL/LPL"/>
</dbReference>
<dbReference type="Proteomes" id="UP000250266">
    <property type="component" value="Unassembled WGS sequence"/>
</dbReference>
<evidence type="ECO:0000256" key="1">
    <source>
        <dbReference type="ARBA" id="ARBA00003253"/>
    </source>
</evidence>
<protein>
    <recommendedName>
        <fullName evidence="4">Putative lipoate-protein ligase A</fullName>
    </recommendedName>
</protein>
<dbReference type="InterPro" id="IPR004143">
    <property type="entry name" value="BPL_LPL_catalytic"/>
</dbReference>
<proteinExistence type="inferred from homology"/>
<feature type="compositionally biased region" description="Basic and acidic residues" evidence="5">
    <location>
        <begin position="180"/>
        <end position="192"/>
    </location>
</feature>
<dbReference type="SUPFAM" id="SSF55681">
    <property type="entry name" value="Class II aaRS and biotin synthetases"/>
    <property type="match status" value="1"/>
</dbReference>
<name>A0A8E2EH14_9PEZI</name>
<comment type="function">
    <text evidence="1">Catalyzes both the ATP-dependent activation of exogenously supplied lipoate to lipoyl-AMP and the transfer of the activated lipoyl onto the lipoyl domains of lipoate-dependent enzymes.</text>
</comment>
<dbReference type="AlphaFoldDB" id="A0A8E2EH14"/>
<reference evidence="7 8" key="1">
    <citation type="journal article" date="2016" name="Nat. Commun.">
        <title>Ectomycorrhizal ecology is imprinted in the genome of the dominant symbiotic fungus Cenococcum geophilum.</title>
        <authorList>
            <consortium name="DOE Joint Genome Institute"/>
            <person name="Peter M."/>
            <person name="Kohler A."/>
            <person name="Ohm R.A."/>
            <person name="Kuo A."/>
            <person name="Krutzmann J."/>
            <person name="Morin E."/>
            <person name="Arend M."/>
            <person name="Barry K.W."/>
            <person name="Binder M."/>
            <person name="Choi C."/>
            <person name="Clum A."/>
            <person name="Copeland A."/>
            <person name="Grisel N."/>
            <person name="Haridas S."/>
            <person name="Kipfer T."/>
            <person name="LaButti K."/>
            <person name="Lindquist E."/>
            <person name="Lipzen A."/>
            <person name="Maire R."/>
            <person name="Meier B."/>
            <person name="Mihaltcheva S."/>
            <person name="Molinier V."/>
            <person name="Murat C."/>
            <person name="Poggeler S."/>
            <person name="Quandt C.A."/>
            <person name="Sperisen C."/>
            <person name="Tritt A."/>
            <person name="Tisserant E."/>
            <person name="Crous P.W."/>
            <person name="Henrissat B."/>
            <person name="Nehls U."/>
            <person name="Egli S."/>
            <person name="Spatafora J.W."/>
            <person name="Grigoriev I.V."/>
            <person name="Martin F.M."/>
        </authorList>
    </citation>
    <scope>NUCLEOTIDE SEQUENCE [LARGE SCALE GENOMIC DNA]</scope>
    <source>
        <strain evidence="7 8">CBS 459.81</strain>
    </source>
</reference>